<evidence type="ECO:0000313" key="2">
    <source>
        <dbReference type="EMBL" id="AGH24083.1"/>
    </source>
</evidence>
<keyword evidence="1" id="KW-0472">Membrane</keyword>
<keyword evidence="2" id="KW-0496">Mitochondrion</keyword>
<gene>
    <name evidence="2" type="primary">orf36</name>
</gene>
<proteinExistence type="predicted"/>
<reference evidence="2" key="1">
    <citation type="journal article" date="2004" name="RNA">
        <title>Mitochondrial 3' tRNA editing in the jakobid Seculamonas ecuadoriensis: a novel mechanism and implications for tRNA processing.</title>
        <authorList>
            <person name="Leigh J."/>
            <person name="Lang B.F."/>
        </authorList>
    </citation>
    <scope>NUCLEOTIDE SEQUENCE</scope>
    <source>
        <strain evidence="2">ATCC 50634</strain>
    </source>
</reference>
<geneLocation type="mitochondrion" evidence="2"/>
<protein>
    <submittedName>
        <fullName evidence="2">Uncharacterized protein</fullName>
    </submittedName>
</protein>
<accession>M4QKU3</accession>
<organism evidence="2">
    <name type="scientific">Histiona aroides</name>
    <name type="common">Flagellate</name>
    <dbReference type="NCBI Taxonomy" id="392300"/>
    <lineage>
        <taxon>Eukaryota</taxon>
        <taxon>Discoba</taxon>
        <taxon>Jakobida</taxon>
        <taxon>Histionina</taxon>
        <taxon>Histionidae</taxon>
        <taxon>Histiona</taxon>
    </lineage>
</organism>
<sequence>MRCFFVYYGGLSCFVIAFFFYIIKETAYDFYLWVVI</sequence>
<dbReference type="AlphaFoldDB" id="M4QKU3"/>
<keyword evidence="1" id="KW-0812">Transmembrane</keyword>
<dbReference type="EMBL" id="KC353353">
    <property type="protein sequence ID" value="AGH24083.1"/>
    <property type="molecule type" value="Genomic_DNA"/>
</dbReference>
<evidence type="ECO:0000256" key="1">
    <source>
        <dbReference type="SAM" id="Phobius"/>
    </source>
</evidence>
<dbReference type="RefSeq" id="YP_007890589.1">
    <property type="nucleotide sequence ID" value="NC_021125.1"/>
</dbReference>
<dbReference type="GeneID" id="16029403"/>
<feature type="transmembrane region" description="Helical" evidence="1">
    <location>
        <begin position="5"/>
        <end position="23"/>
    </location>
</feature>
<keyword evidence="1" id="KW-1133">Transmembrane helix</keyword>
<reference evidence="2" key="3">
    <citation type="journal article" date="2013" name="Genome Biol. Evol.">
        <title>Strikingly bacteria-like and gene-rich mitochondrial genomes throughout jakobid protists.</title>
        <authorList>
            <person name="Burger G."/>
            <person name="Gray M.W."/>
            <person name="Forget L."/>
            <person name="Lang B.F."/>
        </authorList>
    </citation>
    <scope>NUCLEOTIDE SEQUENCE</scope>
    <source>
        <strain evidence="2">ATCC 50634</strain>
    </source>
</reference>
<reference evidence="2" key="2">
    <citation type="journal article" date="2006" name="RNA">
        <title>Hybrid E. coli--Mitochondrial ribonuclease P RNAs are catalytically active.</title>
        <authorList>
            <person name="Seif E."/>
            <person name="Cadieux A."/>
            <person name="Lang B.F."/>
        </authorList>
    </citation>
    <scope>NUCLEOTIDE SEQUENCE</scope>
    <source>
        <strain evidence="2">ATCC 50634</strain>
    </source>
</reference>
<name>M4QKU3_HISAR</name>